<name>A0A7C9DZW8_OPUST</name>
<protein>
    <submittedName>
        <fullName evidence="1">Uncharacterized protein</fullName>
    </submittedName>
</protein>
<sequence>MSFFNSICLCTSPLVEIPWGKLKEEGNKCSLCSQTYASSRISHRNWFNLRSIRTELHDSSFLIPQSLIFSSNSDLSRLNMSTISANAFDKLLRARSEPGNRDPIFFRYLPTSVKSNSPFAYTLSISCWSQSALTELLNSNF</sequence>
<reference evidence="1" key="1">
    <citation type="journal article" date="2013" name="J. Plant Res.">
        <title>Effect of fungi and light on seed germination of three Opuntia species from semiarid lands of central Mexico.</title>
        <authorList>
            <person name="Delgado-Sanchez P."/>
            <person name="Jimenez-Bremont J.F."/>
            <person name="Guerrero-Gonzalez Mde L."/>
            <person name="Flores J."/>
        </authorList>
    </citation>
    <scope>NUCLEOTIDE SEQUENCE</scope>
    <source>
        <tissue evidence="1">Cladode</tissue>
    </source>
</reference>
<accession>A0A7C9DZW8</accession>
<dbReference type="EMBL" id="GISG01173532">
    <property type="protein sequence ID" value="MBA4652205.1"/>
    <property type="molecule type" value="Transcribed_RNA"/>
</dbReference>
<organism evidence="1">
    <name type="scientific">Opuntia streptacantha</name>
    <name type="common">Prickly pear cactus</name>
    <name type="synonym">Opuntia cardona</name>
    <dbReference type="NCBI Taxonomy" id="393608"/>
    <lineage>
        <taxon>Eukaryota</taxon>
        <taxon>Viridiplantae</taxon>
        <taxon>Streptophyta</taxon>
        <taxon>Embryophyta</taxon>
        <taxon>Tracheophyta</taxon>
        <taxon>Spermatophyta</taxon>
        <taxon>Magnoliopsida</taxon>
        <taxon>eudicotyledons</taxon>
        <taxon>Gunneridae</taxon>
        <taxon>Pentapetalae</taxon>
        <taxon>Caryophyllales</taxon>
        <taxon>Cactineae</taxon>
        <taxon>Cactaceae</taxon>
        <taxon>Opuntioideae</taxon>
        <taxon>Opuntia</taxon>
    </lineage>
</organism>
<proteinExistence type="predicted"/>
<evidence type="ECO:0000313" key="1">
    <source>
        <dbReference type="EMBL" id="MBA4652205.1"/>
    </source>
</evidence>
<dbReference type="AlphaFoldDB" id="A0A7C9DZW8"/>
<reference evidence="1" key="2">
    <citation type="submission" date="2020-07" db="EMBL/GenBank/DDBJ databases">
        <authorList>
            <person name="Vera ALvarez R."/>
            <person name="Arias-Moreno D.M."/>
            <person name="Jimenez-Jacinto V."/>
            <person name="Jimenez-Bremont J.F."/>
            <person name="Swaminathan K."/>
            <person name="Moose S.P."/>
            <person name="Guerrero-Gonzalez M.L."/>
            <person name="Marino-Ramirez L."/>
            <person name="Landsman D."/>
            <person name="Rodriguez-Kessler M."/>
            <person name="Delgado-Sanchez P."/>
        </authorList>
    </citation>
    <scope>NUCLEOTIDE SEQUENCE</scope>
    <source>
        <tissue evidence="1">Cladode</tissue>
    </source>
</reference>